<accession>A0A8J9VP57</accession>
<dbReference type="AlphaFoldDB" id="A0A8J9VP57"/>
<organism evidence="1 2">
    <name type="scientific">Brenthis ino</name>
    <name type="common">lesser marbled fritillary</name>
    <dbReference type="NCBI Taxonomy" id="405034"/>
    <lineage>
        <taxon>Eukaryota</taxon>
        <taxon>Metazoa</taxon>
        <taxon>Ecdysozoa</taxon>
        <taxon>Arthropoda</taxon>
        <taxon>Hexapoda</taxon>
        <taxon>Insecta</taxon>
        <taxon>Pterygota</taxon>
        <taxon>Neoptera</taxon>
        <taxon>Endopterygota</taxon>
        <taxon>Lepidoptera</taxon>
        <taxon>Glossata</taxon>
        <taxon>Ditrysia</taxon>
        <taxon>Papilionoidea</taxon>
        <taxon>Nymphalidae</taxon>
        <taxon>Heliconiinae</taxon>
        <taxon>Argynnini</taxon>
        <taxon>Brenthis</taxon>
    </lineage>
</organism>
<dbReference type="OrthoDB" id="7312133at2759"/>
<dbReference type="EMBL" id="OV170230">
    <property type="protein sequence ID" value="CAH0715272.1"/>
    <property type="molecule type" value="Genomic_DNA"/>
</dbReference>
<reference evidence="1" key="1">
    <citation type="submission" date="2021-12" db="EMBL/GenBank/DDBJ databases">
        <authorList>
            <person name="Martin H S."/>
        </authorList>
    </citation>
    <scope>NUCLEOTIDE SEQUENCE</scope>
</reference>
<gene>
    <name evidence="1" type="ORF">BINO364_LOCUS2222</name>
</gene>
<dbReference type="Proteomes" id="UP000838878">
    <property type="component" value="Chromosome 10"/>
</dbReference>
<protein>
    <submittedName>
        <fullName evidence="1">Uncharacterized protein</fullName>
    </submittedName>
</protein>
<keyword evidence="2" id="KW-1185">Reference proteome</keyword>
<evidence type="ECO:0000313" key="2">
    <source>
        <dbReference type="Proteomes" id="UP000838878"/>
    </source>
</evidence>
<name>A0A8J9VP57_9NEOP</name>
<evidence type="ECO:0000313" key="1">
    <source>
        <dbReference type="EMBL" id="CAH0715272.1"/>
    </source>
</evidence>
<sequence>MDMFHSVLEIVPQTRLEMVNDLEIPEDISVTPYEWCEETLDSDSIPSVSVEEFDVKTVSSESSLALSRAMTDSEIDYARYRRLKSRSFSDSWVHMRAAIEAFPPGYLDSLNRSVHFVLFSILRIYLYLLSFQNTPPESTEDTYLAKHRYNEELRLKMQRFFDEECRVFSPDDPGLIVLEEALRNVDIKDTDIDSSTSGTR</sequence>
<proteinExistence type="predicted"/>
<feature type="non-terminal residue" evidence="1">
    <location>
        <position position="200"/>
    </location>
</feature>